<accession>A0A7C1JY39</accession>
<name>A0A7C1JY39_9CHLR</name>
<feature type="compositionally biased region" description="Low complexity" evidence="1">
    <location>
        <begin position="25"/>
        <end position="42"/>
    </location>
</feature>
<protein>
    <recommendedName>
        <fullName evidence="4">Septum formation-related domain-containing protein</fullName>
    </recommendedName>
</protein>
<feature type="signal peptide" evidence="2">
    <location>
        <begin position="1"/>
        <end position="19"/>
    </location>
</feature>
<comment type="caution">
    <text evidence="3">The sequence shown here is derived from an EMBL/GenBank/DDBJ whole genome shotgun (WGS) entry which is preliminary data.</text>
</comment>
<feature type="region of interest" description="Disordered" evidence="1">
    <location>
        <begin position="24"/>
        <end position="66"/>
    </location>
</feature>
<evidence type="ECO:0000313" key="3">
    <source>
        <dbReference type="EMBL" id="HDX31590.1"/>
    </source>
</evidence>
<keyword evidence="2" id="KW-0732">Signal</keyword>
<gene>
    <name evidence="3" type="ORF">ENQ20_08860</name>
</gene>
<organism evidence="3">
    <name type="scientific">Caldilinea aerophila</name>
    <dbReference type="NCBI Taxonomy" id="133453"/>
    <lineage>
        <taxon>Bacteria</taxon>
        <taxon>Bacillati</taxon>
        <taxon>Chloroflexota</taxon>
        <taxon>Caldilineae</taxon>
        <taxon>Caldilineales</taxon>
        <taxon>Caldilineaceae</taxon>
        <taxon>Caldilinea</taxon>
    </lineage>
</organism>
<dbReference type="EMBL" id="DSMG01000085">
    <property type="protein sequence ID" value="HDX31590.1"/>
    <property type="molecule type" value="Genomic_DNA"/>
</dbReference>
<sequence length="239" mass="26550">MPLVALLAMGLAVALVACSGDQHLTPTPTATPVTAALETPTPSGEEEVPPTSVDIPTQPAGPPATPTISVLTVDEKEERCAIDYDMDLAGFPDLYARLGCPVSQSNHEPVAINEFGEGPDYNRFMLWFSSDQQIYVLFPDQSWQSYRDTWDESQPEFSCNPLDGPPTSPPLPRRGFGKLWCSVESLQKQLGYIEREERLCQHSIVQNFERGRLLACFEDATIRYFSLLNNGSWELLVVR</sequence>
<proteinExistence type="predicted"/>
<evidence type="ECO:0000256" key="2">
    <source>
        <dbReference type="SAM" id="SignalP"/>
    </source>
</evidence>
<dbReference type="AlphaFoldDB" id="A0A7C1JY39"/>
<evidence type="ECO:0000256" key="1">
    <source>
        <dbReference type="SAM" id="MobiDB-lite"/>
    </source>
</evidence>
<reference evidence="3" key="1">
    <citation type="journal article" date="2020" name="mSystems">
        <title>Genome- and Community-Level Interaction Insights into Carbon Utilization and Element Cycling Functions of Hydrothermarchaeota in Hydrothermal Sediment.</title>
        <authorList>
            <person name="Zhou Z."/>
            <person name="Liu Y."/>
            <person name="Xu W."/>
            <person name="Pan J."/>
            <person name="Luo Z.H."/>
            <person name="Li M."/>
        </authorList>
    </citation>
    <scope>NUCLEOTIDE SEQUENCE [LARGE SCALE GENOMIC DNA]</scope>
    <source>
        <strain evidence="3">SpSt-289</strain>
    </source>
</reference>
<evidence type="ECO:0008006" key="4">
    <source>
        <dbReference type="Google" id="ProtNLM"/>
    </source>
</evidence>
<feature type="chain" id="PRO_5027929714" description="Septum formation-related domain-containing protein" evidence="2">
    <location>
        <begin position="20"/>
        <end position="239"/>
    </location>
</feature>